<accession>A0A379GCA5</accession>
<proteinExistence type="predicted"/>
<dbReference type="Proteomes" id="UP000254191">
    <property type="component" value="Unassembled WGS sequence"/>
</dbReference>
<name>A0A379GCA5_PROMI</name>
<evidence type="ECO:0000313" key="2">
    <source>
        <dbReference type="Proteomes" id="UP000254191"/>
    </source>
</evidence>
<gene>
    <name evidence="1" type="ORF">NCTC11938_02911</name>
</gene>
<evidence type="ECO:0000313" key="1">
    <source>
        <dbReference type="EMBL" id="SUC38640.1"/>
    </source>
</evidence>
<sequence>MVYAANKAIYLIILLSAAPNCYRDLYWIAYWAIANDHTDTRANFTFWCQACGGFCLFTYDDGMDGR</sequence>
<dbReference type="EMBL" id="UGTS01000005">
    <property type="protein sequence ID" value="SUC38640.1"/>
    <property type="molecule type" value="Genomic_DNA"/>
</dbReference>
<organism evidence="1 2">
    <name type="scientific">Proteus mirabilis</name>
    <dbReference type="NCBI Taxonomy" id="584"/>
    <lineage>
        <taxon>Bacteria</taxon>
        <taxon>Pseudomonadati</taxon>
        <taxon>Pseudomonadota</taxon>
        <taxon>Gammaproteobacteria</taxon>
        <taxon>Enterobacterales</taxon>
        <taxon>Morganellaceae</taxon>
        <taxon>Proteus</taxon>
    </lineage>
</organism>
<protein>
    <submittedName>
        <fullName evidence="1">Type III secretion system protein</fullName>
    </submittedName>
</protein>
<dbReference type="AlphaFoldDB" id="A0A379GCA5"/>
<reference evidence="1 2" key="1">
    <citation type="submission" date="2018-06" db="EMBL/GenBank/DDBJ databases">
        <authorList>
            <consortium name="Pathogen Informatics"/>
            <person name="Doyle S."/>
        </authorList>
    </citation>
    <scope>NUCLEOTIDE SEQUENCE [LARGE SCALE GENOMIC DNA]</scope>
    <source>
        <strain evidence="1 2">NCTC11938</strain>
    </source>
</reference>